<dbReference type="AlphaFoldDB" id="A0A835ISC1"/>
<dbReference type="Proteomes" id="UP000631114">
    <property type="component" value="Unassembled WGS sequence"/>
</dbReference>
<reference evidence="1 2" key="1">
    <citation type="submission" date="2020-10" db="EMBL/GenBank/DDBJ databases">
        <title>The Coptis chinensis genome and diversification of protoberbering-type alkaloids.</title>
        <authorList>
            <person name="Wang B."/>
            <person name="Shu S."/>
            <person name="Song C."/>
            <person name="Liu Y."/>
        </authorList>
    </citation>
    <scope>NUCLEOTIDE SEQUENCE [LARGE SCALE GENOMIC DNA]</scope>
    <source>
        <strain evidence="1">HL-2020</strain>
        <tissue evidence="1">Leaf</tissue>
    </source>
</reference>
<protein>
    <submittedName>
        <fullName evidence="1">Uncharacterized protein</fullName>
    </submittedName>
</protein>
<evidence type="ECO:0000313" key="1">
    <source>
        <dbReference type="EMBL" id="KAF9621792.1"/>
    </source>
</evidence>
<organism evidence="1 2">
    <name type="scientific">Coptis chinensis</name>
    <dbReference type="NCBI Taxonomy" id="261450"/>
    <lineage>
        <taxon>Eukaryota</taxon>
        <taxon>Viridiplantae</taxon>
        <taxon>Streptophyta</taxon>
        <taxon>Embryophyta</taxon>
        <taxon>Tracheophyta</taxon>
        <taxon>Spermatophyta</taxon>
        <taxon>Magnoliopsida</taxon>
        <taxon>Ranunculales</taxon>
        <taxon>Ranunculaceae</taxon>
        <taxon>Coptidoideae</taxon>
        <taxon>Coptis</taxon>
    </lineage>
</organism>
<dbReference type="PANTHER" id="PTHR37191:SF1">
    <property type="entry name" value="OS08G0112600 PROTEIN"/>
    <property type="match status" value="1"/>
</dbReference>
<name>A0A835ISC1_9MAGN</name>
<accession>A0A835ISC1</accession>
<evidence type="ECO:0000313" key="2">
    <source>
        <dbReference type="Proteomes" id="UP000631114"/>
    </source>
</evidence>
<feature type="non-terminal residue" evidence="1">
    <location>
        <position position="1"/>
    </location>
</feature>
<dbReference type="OrthoDB" id="4217619at2759"/>
<gene>
    <name evidence="1" type="ORF">IFM89_028230</name>
</gene>
<dbReference type="PANTHER" id="PTHR37191">
    <property type="entry name" value="ZINC FINGER/BTB DOMAIN PROTEIN"/>
    <property type="match status" value="1"/>
</dbReference>
<keyword evidence="2" id="KW-1185">Reference proteome</keyword>
<comment type="caution">
    <text evidence="1">The sequence shown here is derived from an EMBL/GenBank/DDBJ whole genome shotgun (WGS) entry which is preliminary data.</text>
</comment>
<dbReference type="EMBL" id="JADFTS010000002">
    <property type="protein sequence ID" value="KAF9621792.1"/>
    <property type="molecule type" value="Genomic_DNA"/>
</dbReference>
<sequence>LKYGGSTSEDHQFVRGLPVFAISEVLDKIISGGKGPGLLINGIKRPMPLVRILVVELYPTLLSKARSFGLSDDWVQKLLGTITYGVTGEFAIEKLIHALREDDDGECPSEFQFLKDFLRVFTIDTLVKPLPPVMAYNVSRNLSFFTSIFTQFFDEKGIANAHKSLGLGQEEKVR</sequence>
<dbReference type="GO" id="GO:0009941">
    <property type="term" value="C:chloroplast envelope"/>
    <property type="evidence" value="ECO:0007669"/>
    <property type="project" value="TreeGrafter"/>
</dbReference>
<proteinExistence type="predicted"/>